<keyword evidence="2" id="KW-1133">Transmembrane helix</keyword>
<evidence type="ECO:0000313" key="4">
    <source>
        <dbReference type="Proteomes" id="UP000249577"/>
    </source>
</evidence>
<comment type="caution">
    <text evidence="3">The sequence shown here is derived from an EMBL/GenBank/DDBJ whole genome shotgun (WGS) entry which is preliminary data.</text>
</comment>
<keyword evidence="2" id="KW-0812">Transmembrane</keyword>
<organism evidence="3 4">
    <name type="scientific">Ancylobacter novellus</name>
    <name type="common">Thiobacillus novellus</name>
    <dbReference type="NCBI Taxonomy" id="921"/>
    <lineage>
        <taxon>Bacteria</taxon>
        <taxon>Pseudomonadati</taxon>
        <taxon>Pseudomonadota</taxon>
        <taxon>Alphaproteobacteria</taxon>
        <taxon>Hyphomicrobiales</taxon>
        <taxon>Xanthobacteraceae</taxon>
        <taxon>Ancylobacter</taxon>
    </lineage>
</organism>
<keyword evidence="2" id="KW-0472">Membrane</keyword>
<feature type="region of interest" description="Disordered" evidence="1">
    <location>
        <begin position="1"/>
        <end position="23"/>
    </location>
</feature>
<sequence length="65" mass="7064">MAYRVFPNRETKPEDETPRSFGRRSGFVEPAVHRLTAGRVVKALALGLGIGTLAALIAPGFWLVV</sequence>
<proteinExistence type="predicted"/>
<dbReference type="EMBL" id="QFPN01000001">
    <property type="protein sequence ID" value="PZQ19035.1"/>
    <property type="molecule type" value="Genomic_DNA"/>
</dbReference>
<name>A0A2W5KWA7_ANCNO</name>
<gene>
    <name evidence="3" type="ORF">DI565_01165</name>
</gene>
<dbReference type="Proteomes" id="UP000249577">
    <property type="component" value="Unassembled WGS sequence"/>
</dbReference>
<feature type="transmembrane region" description="Helical" evidence="2">
    <location>
        <begin position="43"/>
        <end position="64"/>
    </location>
</feature>
<reference evidence="3 4" key="1">
    <citation type="submission" date="2017-08" db="EMBL/GenBank/DDBJ databases">
        <title>Infants hospitalized years apart are colonized by the same room-sourced microbial strains.</title>
        <authorList>
            <person name="Brooks B."/>
            <person name="Olm M.R."/>
            <person name="Firek B.A."/>
            <person name="Baker R."/>
            <person name="Thomas B.C."/>
            <person name="Morowitz M.J."/>
            <person name="Banfield J.F."/>
        </authorList>
    </citation>
    <scope>NUCLEOTIDE SEQUENCE [LARGE SCALE GENOMIC DNA]</scope>
    <source>
        <strain evidence="3">S2_005_003_R2_43</strain>
    </source>
</reference>
<dbReference type="AlphaFoldDB" id="A0A2W5KWA7"/>
<accession>A0A2W5KWA7</accession>
<evidence type="ECO:0000256" key="1">
    <source>
        <dbReference type="SAM" id="MobiDB-lite"/>
    </source>
</evidence>
<evidence type="ECO:0000256" key="2">
    <source>
        <dbReference type="SAM" id="Phobius"/>
    </source>
</evidence>
<evidence type="ECO:0000313" key="3">
    <source>
        <dbReference type="EMBL" id="PZQ19035.1"/>
    </source>
</evidence>
<feature type="compositionally biased region" description="Basic and acidic residues" evidence="1">
    <location>
        <begin position="7"/>
        <end position="18"/>
    </location>
</feature>
<protein>
    <submittedName>
        <fullName evidence="3">Uncharacterized protein</fullName>
    </submittedName>
</protein>